<evidence type="ECO:0000259" key="1">
    <source>
        <dbReference type="PROSITE" id="PS50126"/>
    </source>
</evidence>
<dbReference type="Gene3D" id="1.10.3500.10">
    <property type="entry name" value="Tex N-terminal region-like"/>
    <property type="match status" value="1"/>
</dbReference>
<dbReference type="GO" id="GO:0006139">
    <property type="term" value="P:nucleobase-containing compound metabolic process"/>
    <property type="evidence" value="ECO:0007669"/>
    <property type="project" value="InterPro"/>
</dbReference>
<dbReference type="RefSeq" id="WP_016182543.1">
    <property type="nucleotide sequence ID" value="NZ_JXKI01000036.1"/>
</dbReference>
<dbReference type="InterPro" id="IPR010994">
    <property type="entry name" value="RuvA_2-like"/>
</dbReference>
<dbReference type="STRING" id="1121865.OMW_00379"/>
<dbReference type="FunFam" id="1.10.10.650:FF:000001">
    <property type="entry name" value="S1 RNA-binding domain 1"/>
    <property type="match status" value="1"/>
</dbReference>
<dbReference type="InterPro" id="IPR018974">
    <property type="entry name" value="Tex-like_N"/>
</dbReference>
<dbReference type="PANTHER" id="PTHR10724">
    <property type="entry name" value="30S RIBOSOMAL PROTEIN S1"/>
    <property type="match status" value="1"/>
</dbReference>
<dbReference type="InterPro" id="IPR006641">
    <property type="entry name" value="YqgF/RNaseH-like_dom"/>
</dbReference>
<dbReference type="FunFam" id="1.10.150.310:FF:000001">
    <property type="entry name" value="RNA-binding transcriptional accessory protein"/>
    <property type="match status" value="1"/>
</dbReference>
<proteinExistence type="predicted"/>
<dbReference type="AlphaFoldDB" id="S1NWE7"/>
<dbReference type="eggNOG" id="COG2183">
    <property type="taxonomic scope" value="Bacteria"/>
</dbReference>
<dbReference type="InterPro" id="IPR041692">
    <property type="entry name" value="HHH_9"/>
</dbReference>
<dbReference type="GO" id="GO:0003729">
    <property type="term" value="F:mRNA binding"/>
    <property type="evidence" value="ECO:0007669"/>
    <property type="project" value="TreeGrafter"/>
</dbReference>
<dbReference type="SUPFAM" id="SSF53098">
    <property type="entry name" value="Ribonuclease H-like"/>
    <property type="match status" value="1"/>
</dbReference>
<dbReference type="SUPFAM" id="SSF158832">
    <property type="entry name" value="Tex N-terminal region-like"/>
    <property type="match status" value="1"/>
</dbReference>
<dbReference type="SUPFAM" id="SSF50249">
    <property type="entry name" value="Nucleic acid-binding proteins"/>
    <property type="match status" value="1"/>
</dbReference>
<dbReference type="CDD" id="cd05685">
    <property type="entry name" value="S1_Tex"/>
    <property type="match status" value="1"/>
</dbReference>
<dbReference type="SMART" id="SM00316">
    <property type="entry name" value="S1"/>
    <property type="match status" value="1"/>
</dbReference>
<dbReference type="GO" id="GO:0005737">
    <property type="term" value="C:cytoplasm"/>
    <property type="evidence" value="ECO:0007669"/>
    <property type="project" value="UniProtKB-ARBA"/>
</dbReference>
<dbReference type="InterPro" id="IPR044146">
    <property type="entry name" value="S1_Tex"/>
</dbReference>
<dbReference type="InterPro" id="IPR032639">
    <property type="entry name" value="Tex_YqgF"/>
</dbReference>
<dbReference type="InterPro" id="IPR050437">
    <property type="entry name" value="Ribos_protein_bS1-like"/>
</dbReference>
<dbReference type="SMART" id="SM00732">
    <property type="entry name" value="YqgFc"/>
    <property type="match status" value="1"/>
</dbReference>
<dbReference type="PATRIC" id="fig|1121865.3.peg.373"/>
<dbReference type="Pfam" id="PF12836">
    <property type="entry name" value="HHH_3"/>
    <property type="match status" value="1"/>
</dbReference>
<dbReference type="GO" id="GO:0003735">
    <property type="term" value="F:structural constituent of ribosome"/>
    <property type="evidence" value="ECO:0007669"/>
    <property type="project" value="TreeGrafter"/>
</dbReference>
<reference evidence="2 3" key="1">
    <citation type="submission" date="2013-03" db="EMBL/GenBank/DDBJ databases">
        <title>The Genome Sequence of Enterococcus columbae ATCC_51263 (PacBio/Illumina hybrid assembly).</title>
        <authorList>
            <consortium name="The Broad Institute Genomics Platform"/>
            <consortium name="The Broad Institute Genome Sequencing Center for Infectious Disease"/>
            <person name="Earl A."/>
            <person name="Russ C."/>
            <person name="Gilmore M."/>
            <person name="Surin D."/>
            <person name="Walker B."/>
            <person name="Young S."/>
            <person name="Zeng Q."/>
            <person name="Gargeya S."/>
            <person name="Fitzgerald M."/>
            <person name="Haas B."/>
            <person name="Abouelleil A."/>
            <person name="Allen A.W."/>
            <person name="Alvarado L."/>
            <person name="Arachchi H.M."/>
            <person name="Berlin A.M."/>
            <person name="Chapman S.B."/>
            <person name="Gainer-Dewar J."/>
            <person name="Goldberg J."/>
            <person name="Griggs A."/>
            <person name="Gujja S."/>
            <person name="Hansen M."/>
            <person name="Howarth C."/>
            <person name="Imamovic A."/>
            <person name="Ireland A."/>
            <person name="Larimer J."/>
            <person name="McCowan C."/>
            <person name="Murphy C."/>
            <person name="Pearson M."/>
            <person name="Poon T.W."/>
            <person name="Priest M."/>
            <person name="Roberts A."/>
            <person name="Saif S."/>
            <person name="Shea T."/>
            <person name="Sisk P."/>
            <person name="Sykes S."/>
            <person name="Wortman J."/>
            <person name="Nusbaum C."/>
            <person name="Birren B."/>
        </authorList>
    </citation>
    <scope>NUCLEOTIDE SEQUENCE [LARGE SCALE GENOMIC DNA]</scope>
    <source>
        <strain evidence="2 3">ATCC 51263</strain>
    </source>
</reference>
<dbReference type="InterPro" id="IPR023323">
    <property type="entry name" value="Tex-like_dom_sf"/>
</dbReference>
<dbReference type="Pfam" id="PF22706">
    <property type="entry name" value="Tex_central_region"/>
    <property type="match status" value="1"/>
</dbReference>
<dbReference type="Gene3D" id="1.10.10.650">
    <property type="entry name" value="RuvA domain 2-like"/>
    <property type="match status" value="1"/>
</dbReference>
<dbReference type="EMBL" id="ASWJ01000004">
    <property type="protein sequence ID" value="EOW84481.1"/>
    <property type="molecule type" value="Genomic_DNA"/>
</dbReference>
<dbReference type="SUPFAM" id="SSF47781">
    <property type="entry name" value="RuvA domain 2-like"/>
    <property type="match status" value="2"/>
</dbReference>
<dbReference type="FunFam" id="2.40.50.140:FF:000051">
    <property type="entry name" value="RNA-binding transcriptional accessory protein"/>
    <property type="match status" value="1"/>
</dbReference>
<dbReference type="InterPro" id="IPR003029">
    <property type="entry name" value="S1_domain"/>
</dbReference>
<dbReference type="Proteomes" id="UP000014113">
    <property type="component" value="Unassembled WGS sequence"/>
</dbReference>
<dbReference type="OrthoDB" id="9804714at2"/>
<dbReference type="Pfam" id="PF16921">
    <property type="entry name" value="Tex_YqgF"/>
    <property type="match status" value="1"/>
</dbReference>
<dbReference type="Pfam" id="PF17674">
    <property type="entry name" value="HHH_9"/>
    <property type="match status" value="1"/>
</dbReference>
<dbReference type="GO" id="GO:0006412">
    <property type="term" value="P:translation"/>
    <property type="evidence" value="ECO:0007669"/>
    <property type="project" value="TreeGrafter"/>
</dbReference>
<dbReference type="InterPro" id="IPR037027">
    <property type="entry name" value="YqgF/RNaseH-like_dom_sf"/>
</dbReference>
<dbReference type="PANTHER" id="PTHR10724:SF10">
    <property type="entry name" value="S1 RNA-BINDING DOMAIN-CONTAINING PROTEIN 1"/>
    <property type="match status" value="1"/>
</dbReference>
<keyword evidence="3" id="KW-1185">Reference proteome</keyword>
<name>S1NWE7_9ENTE</name>
<dbReference type="FunFam" id="3.30.420.140:FF:000001">
    <property type="entry name" value="RNA-binding transcriptional accessory protein"/>
    <property type="match status" value="1"/>
</dbReference>
<dbReference type="Pfam" id="PF09371">
    <property type="entry name" value="Tex_N"/>
    <property type="match status" value="1"/>
</dbReference>
<accession>S1NWE7</accession>
<protein>
    <submittedName>
        <fullName evidence="2">RNA-binding protein S1</fullName>
    </submittedName>
</protein>
<dbReference type="InterPro" id="IPR055179">
    <property type="entry name" value="Tex-like_central_region"/>
</dbReference>
<dbReference type="Gene3D" id="2.40.50.140">
    <property type="entry name" value="Nucleic acid-binding proteins"/>
    <property type="match status" value="1"/>
</dbReference>
<gene>
    <name evidence="2" type="ORF">I568_00977</name>
</gene>
<dbReference type="Gene3D" id="1.10.150.310">
    <property type="entry name" value="Tex RuvX-like domain-like"/>
    <property type="match status" value="1"/>
</dbReference>
<dbReference type="InterPro" id="IPR012337">
    <property type="entry name" value="RNaseH-like_sf"/>
</dbReference>
<dbReference type="InterPro" id="IPR012340">
    <property type="entry name" value="NA-bd_OB-fold"/>
</dbReference>
<dbReference type="InterPro" id="IPR023319">
    <property type="entry name" value="Tex-like_HTH_dom_sf"/>
</dbReference>
<organism evidence="2 3">
    <name type="scientific">Enterococcus columbae DSM 7374 = ATCC 51263</name>
    <dbReference type="NCBI Taxonomy" id="1121865"/>
    <lineage>
        <taxon>Bacteria</taxon>
        <taxon>Bacillati</taxon>
        <taxon>Bacillota</taxon>
        <taxon>Bacilli</taxon>
        <taxon>Lactobacillales</taxon>
        <taxon>Enterococcaceae</taxon>
        <taxon>Enterococcus</taxon>
    </lineage>
</organism>
<feature type="domain" description="S1 motif" evidence="1">
    <location>
        <begin position="651"/>
        <end position="720"/>
    </location>
</feature>
<evidence type="ECO:0000313" key="2">
    <source>
        <dbReference type="EMBL" id="EOW84481.1"/>
    </source>
</evidence>
<comment type="caution">
    <text evidence="2">The sequence shown here is derived from an EMBL/GenBank/DDBJ whole genome shotgun (WGS) entry which is preliminary data.</text>
</comment>
<dbReference type="PROSITE" id="PS50126">
    <property type="entry name" value="S1"/>
    <property type="match status" value="1"/>
</dbReference>
<sequence>MEEKIDNQVLATLTTELSGINKKQIEQTLKLLLAGNTVPFIARYRKEVTGSLDEVQIKLIEERYQYLMNLNKRKEEIIASISEQGKLTETLKNEIMSASVLQRVEDLYRPFKQKRRTKATIAKENGLQPLADAIFSQASDLVVEQLAGQFLNEQIVDITQALAGAHEILAEQIADSAQFRQWIRQYTFNHGVYTSTVKDETLDEKQVYQMYYDFEQPLKTMVSHRTLATNRGEKEGILKVAIVVAAEAIEQYFEKQLITNPQSPAYPLIVEAYKDAYKRFIQPAIERELRSELTQRADEQAIDVFGDNLRNLLLQAPLKGKVVMGFDPAYRTGCKLAILDETGKVLAIDVIYPHNPAPKEKQAQAGHKLLDLLEKYQVEMIAIGNGTASRESEQFVADQLKKLKRKVYYVIVNEAGASVYSASEAARMEFPDLQVEQRSAVSIGRRLQDPLAELVKIDPKSVGVGQYQHDVAQKQLNEKLDFVVETVVNQVGVNVNTASSELLTHVAGLNKTIAQNIVTYRQENGLFTNRKQLAKVPRLGPKAFEQAVGFLRIPDGQLILDNTEIHPESYDLTEQLLAKCQISLAEIGRPATQKKLAELNVAQLAEQLATGVETLNDIIQSLQKPGRDLRDEMEAPLLRSDVLSIDDLQVGMELEGTVRNVIDFGAFVDIGVKQDGLVHISKMSRSFVKHPSDVVAVGEIVHVWITQVDREKGRIGLSMIPVELDD</sequence>
<dbReference type="Gene3D" id="3.30.420.140">
    <property type="entry name" value="YqgF/RNase H-like domain"/>
    <property type="match status" value="1"/>
</dbReference>
<dbReference type="Pfam" id="PF00575">
    <property type="entry name" value="S1"/>
    <property type="match status" value="1"/>
</dbReference>
<evidence type="ECO:0000313" key="3">
    <source>
        <dbReference type="Proteomes" id="UP000014113"/>
    </source>
</evidence>